<organism evidence="2">
    <name type="scientific">Rosellinia necatrix</name>
    <name type="common">White root-rot fungus</name>
    <dbReference type="NCBI Taxonomy" id="77044"/>
    <lineage>
        <taxon>Eukaryota</taxon>
        <taxon>Fungi</taxon>
        <taxon>Dikarya</taxon>
        <taxon>Ascomycota</taxon>
        <taxon>Pezizomycotina</taxon>
        <taxon>Sordariomycetes</taxon>
        <taxon>Xylariomycetidae</taxon>
        <taxon>Xylariales</taxon>
        <taxon>Xylariaceae</taxon>
        <taxon>Rosellinia</taxon>
    </lineage>
</organism>
<gene>
    <name evidence="2" type="ORF">SAMD00023353_0501190</name>
</gene>
<protein>
    <submittedName>
        <fullName evidence="2">Uncharacterized protein</fullName>
    </submittedName>
</protein>
<evidence type="ECO:0000256" key="1">
    <source>
        <dbReference type="SAM" id="MobiDB-lite"/>
    </source>
</evidence>
<reference evidence="2" key="1">
    <citation type="submission" date="2016-03" db="EMBL/GenBank/DDBJ databases">
        <title>Draft genome sequence of Rosellinia necatrix.</title>
        <authorList>
            <person name="Kanematsu S."/>
        </authorList>
    </citation>
    <scope>NUCLEOTIDE SEQUENCE [LARGE SCALE GENOMIC DNA]</scope>
    <source>
        <strain evidence="2">W97</strain>
    </source>
</reference>
<accession>A0A1S8A5H2</accession>
<dbReference type="AlphaFoldDB" id="A0A1S8A5H2"/>
<keyword evidence="3" id="KW-1185">Reference proteome</keyword>
<dbReference type="EMBL" id="DF977450">
    <property type="protein sequence ID" value="GAW25356.1"/>
    <property type="molecule type" value="Genomic_DNA"/>
</dbReference>
<evidence type="ECO:0000313" key="2">
    <source>
        <dbReference type="EMBL" id="GAW25356.1"/>
    </source>
</evidence>
<evidence type="ECO:0000313" key="3">
    <source>
        <dbReference type="Proteomes" id="UP000054516"/>
    </source>
</evidence>
<dbReference type="Proteomes" id="UP000054516">
    <property type="component" value="Unassembled WGS sequence"/>
</dbReference>
<name>A0A1S8A5H2_ROSNE</name>
<sequence length="86" mass="9721">MGRYGMRWVPRHQARQPLRPKAIWEIQPEAVRNQLADRPNEQGPARSWVVPTTKAPFRPTPLQCELVICGGITIGRIAREAAQPAQ</sequence>
<proteinExistence type="predicted"/>
<feature type="region of interest" description="Disordered" evidence="1">
    <location>
        <begin position="35"/>
        <end position="54"/>
    </location>
</feature>